<keyword evidence="4 5" id="KW-0119">Carbohydrate metabolism</keyword>
<name>A0A437KDX8_9BACI</name>
<sequence>MNVSYFQLIVHADLPVMNYYSNKKEDKQAFYKASIALLTFLKSMEKKVLPYSVSFVLPPVYIELTETEGYQEEITEYLEKNKWQWEEEYSYWLRIDRKITTGLKKLISAHKLEILATTASYTSMTALSTKNGVKLQMETGLSLIEDHLHSRNGGFWLPNGTYTPGIDLHLKKSGILFSFVHHSTLALTDPLPVVEGMPVKSPHDLCLIPLRQWAELGETVIEKISCLKDITKTQDTMNAIALSLSEVNELSAEIGEVFGENETLMPLSPETYIRQFSDSLEKVHISSSAFDQEKTSRLLKDGKNYAKLSFLEKEIEAWRELKLPNEAERVVKQLEKEWLMAHAVISQKDYQDTFLQGFYDAADKLSSFLKGDIDNNWLQDRERKQSVFLVFPSALPKTSLPLMKKGSKKKILLLSWEYPPNIIGGLGTHVAGLAETLARQYEVHVITAQDMNKNPADESVHESLFVYRVKPMHHREKSFLTWIGGLNLSIWEKAMELAASHSFELIQGHDWLVGAAAVTLKDELGIPLVTTMHATEHGRNGGIFTEMQRFIHEKERQLLTASDTVIVCSEYMKTEVSSLFSISGSKLHVIPNGVKLDKKPLQNPAEELGLDPSKKTVFAIGRMVKEKGFETLLEAVTMLKRDDLQFVLAGAGPMFNEYKQYVSLHGLEHKVHLIGYLPEDKKNGFFQAADIVIIPSYYEPFGIVALESLLFEKPTIVSNTGGLKGIVEHGKTGMLMEPGNTGSMLEQLHSLLEDPLLAEEIGRNGRILVEKLFGWSRVGDETSRVFEETILNLRMAEKASLKE</sequence>
<dbReference type="RefSeq" id="WP_127737452.1">
    <property type="nucleotide sequence ID" value="NZ_RZTZ01000002.1"/>
</dbReference>
<dbReference type="Gene3D" id="3.20.110.10">
    <property type="entry name" value="Glycoside hydrolase 38, N terminal domain"/>
    <property type="match status" value="1"/>
</dbReference>
<reference evidence="9 10" key="1">
    <citation type="submission" date="2019-01" db="EMBL/GenBank/DDBJ databases">
        <title>Bacillus sp. M5HDSG1-1, whole genome shotgun sequence.</title>
        <authorList>
            <person name="Tuo L."/>
        </authorList>
    </citation>
    <scope>NUCLEOTIDE SEQUENCE [LARGE SCALE GENOMIC DNA]</scope>
    <source>
        <strain evidence="9 10">M5HDSG1-1</strain>
    </source>
</reference>
<evidence type="ECO:0000256" key="4">
    <source>
        <dbReference type="ARBA" id="ARBA00023277"/>
    </source>
</evidence>
<dbReference type="Pfam" id="PF00534">
    <property type="entry name" value="Glycos_transf_1"/>
    <property type="match status" value="1"/>
</dbReference>
<evidence type="ECO:0000256" key="5">
    <source>
        <dbReference type="RuleBase" id="RU361196"/>
    </source>
</evidence>
<evidence type="ECO:0000313" key="10">
    <source>
        <dbReference type="Proteomes" id="UP000288024"/>
    </source>
</evidence>
<dbReference type="Pfam" id="PF13439">
    <property type="entry name" value="Glyco_transf_4"/>
    <property type="match status" value="1"/>
</dbReference>
<dbReference type="InterPro" id="IPR028098">
    <property type="entry name" value="Glyco_trans_4-like_N"/>
</dbReference>
<protein>
    <submittedName>
        <fullName evidence="9">Glycosyltransferase</fullName>
    </submittedName>
</protein>
<dbReference type="SUPFAM" id="SSF88713">
    <property type="entry name" value="Glycoside hydrolase/deacetylase"/>
    <property type="match status" value="1"/>
</dbReference>
<dbReference type="Gene3D" id="3.40.50.2000">
    <property type="entry name" value="Glycogen Phosphorylase B"/>
    <property type="match status" value="2"/>
</dbReference>
<proteinExistence type="inferred from homology"/>
<dbReference type="EMBL" id="RZTZ01000002">
    <property type="protein sequence ID" value="RVT65232.1"/>
    <property type="molecule type" value="Genomic_DNA"/>
</dbReference>
<comment type="similarity">
    <text evidence="1 5">Belongs to the glycosyl hydrolase 57 family.</text>
</comment>
<keyword evidence="10" id="KW-1185">Reference proteome</keyword>
<keyword evidence="2" id="KW-0328">Glycosyltransferase</keyword>
<dbReference type="AlphaFoldDB" id="A0A437KDX8"/>
<gene>
    <name evidence="9" type="ORF">EM808_06910</name>
</gene>
<dbReference type="InterPro" id="IPR004300">
    <property type="entry name" value="Glyco_hydro_57_N"/>
</dbReference>
<evidence type="ECO:0000256" key="2">
    <source>
        <dbReference type="ARBA" id="ARBA00022676"/>
    </source>
</evidence>
<evidence type="ECO:0000256" key="1">
    <source>
        <dbReference type="ARBA" id="ARBA00006821"/>
    </source>
</evidence>
<dbReference type="Proteomes" id="UP000288024">
    <property type="component" value="Unassembled WGS sequence"/>
</dbReference>
<organism evidence="9 10">
    <name type="scientific">Niallia taxi</name>
    <dbReference type="NCBI Taxonomy" id="2499688"/>
    <lineage>
        <taxon>Bacteria</taxon>
        <taxon>Bacillati</taxon>
        <taxon>Bacillota</taxon>
        <taxon>Bacilli</taxon>
        <taxon>Bacillales</taxon>
        <taxon>Bacillaceae</taxon>
        <taxon>Niallia</taxon>
    </lineage>
</organism>
<evidence type="ECO:0000313" key="9">
    <source>
        <dbReference type="EMBL" id="RVT65232.1"/>
    </source>
</evidence>
<dbReference type="InterPro" id="IPR027291">
    <property type="entry name" value="Glyco_hydro_38_N_sf"/>
</dbReference>
<comment type="caution">
    <text evidence="9">The sequence shown here is derived from an EMBL/GenBank/DDBJ whole genome shotgun (WGS) entry which is preliminary data.</text>
</comment>
<feature type="domain" description="Glycoside hydrolase family 57 N-terminal" evidence="7">
    <location>
        <begin position="89"/>
        <end position="182"/>
    </location>
</feature>
<dbReference type="Pfam" id="PF03065">
    <property type="entry name" value="Glyco_hydro_57"/>
    <property type="match status" value="1"/>
</dbReference>
<dbReference type="GO" id="GO:0016757">
    <property type="term" value="F:glycosyltransferase activity"/>
    <property type="evidence" value="ECO:0007669"/>
    <property type="project" value="UniProtKB-KW"/>
</dbReference>
<dbReference type="CDD" id="cd03801">
    <property type="entry name" value="GT4_PimA-like"/>
    <property type="match status" value="1"/>
</dbReference>
<evidence type="ECO:0000259" key="8">
    <source>
        <dbReference type="Pfam" id="PF13439"/>
    </source>
</evidence>
<dbReference type="PANTHER" id="PTHR12526">
    <property type="entry name" value="GLYCOSYLTRANSFERASE"/>
    <property type="match status" value="1"/>
</dbReference>
<dbReference type="InterPro" id="IPR011330">
    <property type="entry name" value="Glyco_hydro/deAcase_b/a-brl"/>
</dbReference>
<evidence type="ECO:0000259" key="7">
    <source>
        <dbReference type="Pfam" id="PF03065"/>
    </source>
</evidence>
<accession>A0A437KDX8</accession>
<dbReference type="SUPFAM" id="SSF53756">
    <property type="entry name" value="UDP-Glycosyltransferase/glycogen phosphorylase"/>
    <property type="match status" value="1"/>
</dbReference>
<keyword evidence="3 9" id="KW-0808">Transferase</keyword>
<evidence type="ECO:0000256" key="3">
    <source>
        <dbReference type="ARBA" id="ARBA00022679"/>
    </source>
</evidence>
<feature type="domain" description="Glycosyl transferase family 1" evidence="6">
    <location>
        <begin position="606"/>
        <end position="766"/>
    </location>
</feature>
<dbReference type="PANTHER" id="PTHR12526:SF510">
    <property type="entry name" value="D-INOSITOL 3-PHOSPHATE GLYCOSYLTRANSFERASE"/>
    <property type="match status" value="1"/>
</dbReference>
<dbReference type="GO" id="GO:0005975">
    <property type="term" value="P:carbohydrate metabolic process"/>
    <property type="evidence" value="ECO:0007669"/>
    <property type="project" value="InterPro"/>
</dbReference>
<evidence type="ECO:0000259" key="6">
    <source>
        <dbReference type="Pfam" id="PF00534"/>
    </source>
</evidence>
<dbReference type="InterPro" id="IPR001296">
    <property type="entry name" value="Glyco_trans_1"/>
</dbReference>
<feature type="domain" description="Glycosyltransferase subfamily 4-like N-terminal" evidence="8">
    <location>
        <begin position="423"/>
        <end position="597"/>
    </location>
</feature>